<comment type="subcellular location">
    <subcellularLocation>
        <location evidence="1">Membrane</location>
        <topology evidence="1">Multi-pass membrane protein</topology>
    </subcellularLocation>
</comment>
<protein>
    <submittedName>
        <fullName evidence="8">Uncharacterized protein</fullName>
    </submittedName>
</protein>
<accession>A0ABD1YVS5</accession>
<dbReference type="EMBL" id="JBHFFA010000003">
    <property type="protein sequence ID" value="KAL2634570.1"/>
    <property type="molecule type" value="Genomic_DNA"/>
</dbReference>
<feature type="transmembrane region" description="Helical" evidence="7">
    <location>
        <begin position="220"/>
        <end position="239"/>
    </location>
</feature>
<dbReference type="GO" id="GO:0016020">
    <property type="term" value="C:membrane"/>
    <property type="evidence" value="ECO:0007669"/>
    <property type="project" value="UniProtKB-SubCell"/>
</dbReference>
<feature type="transmembrane region" description="Helical" evidence="7">
    <location>
        <begin position="399"/>
        <end position="419"/>
    </location>
</feature>
<feature type="transmembrane region" description="Helical" evidence="7">
    <location>
        <begin position="524"/>
        <end position="545"/>
    </location>
</feature>
<dbReference type="InterPro" id="IPR018456">
    <property type="entry name" value="PTR2_symporter_CS"/>
</dbReference>
<feature type="transmembrane region" description="Helical" evidence="7">
    <location>
        <begin position="490"/>
        <end position="512"/>
    </location>
</feature>
<organism evidence="8 9">
    <name type="scientific">Riccia fluitans</name>
    <dbReference type="NCBI Taxonomy" id="41844"/>
    <lineage>
        <taxon>Eukaryota</taxon>
        <taxon>Viridiplantae</taxon>
        <taxon>Streptophyta</taxon>
        <taxon>Embryophyta</taxon>
        <taxon>Marchantiophyta</taxon>
        <taxon>Marchantiopsida</taxon>
        <taxon>Marchantiidae</taxon>
        <taxon>Marchantiales</taxon>
        <taxon>Ricciaceae</taxon>
        <taxon>Riccia</taxon>
    </lineage>
</organism>
<evidence type="ECO:0000256" key="6">
    <source>
        <dbReference type="SAM" id="MobiDB-lite"/>
    </source>
</evidence>
<feature type="region of interest" description="Disordered" evidence="6">
    <location>
        <begin position="1"/>
        <end position="22"/>
    </location>
</feature>
<dbReference type="InterPro" id="IPR036259">
    <property type="entry name" value="MFS_trans_sf"/>
</dbReference>
<dbReference type="Proteomes" id="UP001605036">
    <property type="component" value="Unassembled WGS sequence"/>
</dbReference>
<evidence type="ECO:0000313" key="8">
    <source>
        <dbReference type="EMBL" id="KAL2634570.1"/>
    </source>
</evidence>
<feature type="transmembrane region" description="Helical" evidence="7">
    <location>
        <begin position="134"/>
        <end position="157"/>
    </location>
</feature>
<evidence type="ECO:0000256" key="2">
    <source>
        <dbReference type="ARBA" id="ARBA00005982"/>
    </source>
</evidence>
<dbReference type="Pfam" id="PF00854">
    <property type="entry name" value="PTR2"/>
    <property type="match status" value="1"/>
</dbReference>
<dbReference type="PANTHER" id="PTHR11654">
    <property type="entry name" value="OLIGOPEPTIDE TRANSPORTER-RELATED"/>
    <property type="match status" value="1"/>
</dbReference>
<keyword evidence="3 7" id="KW-0812">Transmembrane</keyword>
<dbReference type="InterPro" id="IPR000109">
    <property type="entry name" value="POT_fam"/>
</dbReference>
<sequence>MASIMISSIPGRSSRSNRSNEARVVDSSRFDIDIQDGNSESDWLVTRDGTRNFNGEPANKSKTGGLKVLPFLFASEFAEKCASIGASLNIISYLVFEKHLSLSDAANTTTNYLGTSQILTLFGGFVADTFLGRFWTIVVFTIIGISGLGVLVVNASVNRFKCSGRCEPAHGADKATLYLGLYLMALGGGGVSSSVSGFGADQFEKEDPREAKYLPNFFNWFYFMFMLGVLFGQTVVIYIEDQSWPWGFGTLLIILFMSLNLLVCIYRKYRYKVPEGSPLTSLARVFVASVRNWNLPLPADNHGYLQHDDDYLDHKNKVVLTNNFRCLNKAAVIPEGKTASERGRWSLTTARDVESFKMILRLLPILATTWFYWTAQVQFGTFTVTQAVTSNRKWGNFEVPAASLGFMLSTSVLLTLIVYDRVFLPIARRITGRPNGITSLQRMGIGLVLGILSMIVAALVERRRLKEVRHLGLEAIPFVQMKSFSMFWFYPQYFVVGVADAFVFPAQIDFFYTGAPDNMRALGTSLVLATTALGSFGSSVFVRAVKSATSPDWIQDNINGGRLDLFFFSLAVCSGINFIAFLLVTKIFKYSRYETPLDSANVEDKANEKYASRAV</sequence>
<dbReference type="AlphaFoldDB" id="A0ABD1YVS5"/>
<comment type="caution">
    <text evidence="8">The sequence shown here is derived from an EMBL/GenBank/DDBJ whole genome shotgun (WGS) entry which is preliminary data.</text>
</comment>
<keyword evidence="4 7" id="KW-1133">Transmembrane helix</keyword>
<dbReference type="SUPFAM" id="SSF103473">
    <property type="entry name" value="MFS general substrate transporter"/>
    <property type="match status" value="1"/>
</dbReference>
<feature type="transmembrane region" description="Helical" evidence="7">
    <location>
        <begin position="565"/>
        <end position="584"/>
    </location>
</feature>
<comment type="similarity">
    <text evidence="2">Belongs to the major facilitator superfamily. Proton-dependent oligopeptide transporter (POT/PTR) (TC 2.A.17) family.</text>
</comment>
<feature type="transmembrane region" description="Helical" evidence="7">
    <location>
        <begin position="245"/>
        <end position="266"/>
    </location>
</feature>
<gene>
    <name evidence="8" type="ORF">R1flu_006049</name>
</gene>
<reference evidence="8 9" key="1">
    <citation type="submission" date="2024-09" db="EMBL/GenBank/DDBJ databases">
        <title>Chromosome-scale assembly of Riccia fluitans.</title>
        <authorList>
            <person name="Paukszto L."/>
            <person name="Sawicki J."/>
            <person name="Karawczyk K."/>
            <person name="Piernik-Szablinska J."/>
            <person name="Szczecinska M."/>
            <person name="Mazdziarz M."/>
        </authorList>
    </citation>
    <scope>NUCLEOTIDE SEQUENCE [LARGE SCALE GENOMIC DNA]</scope>
    <source>
        <strain evidence="8">Rf_01</strain>
        <tissue evidence="8">Aerial parts of the thallus</tissue>
    </source>
</reference>
<feature type="compositionally biased region" description="Low complexity" evidence="6">
    <location>
        <begin position="1"/>
        <end position="17"/>
    </location>
</feature>
<keyword evidence="9" id="KW-1185">Reference proteome</keyword>
<feature type="transmembrane region" description="Helical" evidence="7">
    <location>
        <begin position="440"/>
        <end position="460"/>
    </location>
</feature>
<proteinExistence type="inferred from homology"/>
<evidence type="ECO:0000256" key="7">
    <source>
        <dbReference type="SAM" id="Phobius"/>
    </source>
</evidence>
<evidence type="ECO:0000256" key="5">
    <source>
        <dbReference type="ARBA" id="ARBA00023136"/>
    </source>
</evidence>
<evidence type="ECO:0000256" key="4">
    <source>
        <dbReference type="ARBA" id="ARBA00022989"/>
    </source>
</evidence>
<dbReference type="Gene3D" id="1.20.1250.20">
    <property type="entry name" value="MFS general substrate transporter like domains"/>
    <property type="match status" value="1"/>
</dbReference>
<evidence type="ECO:0000256" key="3">
    <source>
        <dbReference type="ARBA" id="ARBA00022692"/>
    </source>
</evidence>
<keyword evidence="5 7" id="KW-0472">Membrane</keyword>
<name>A0ABD1YVS5_9MARC</name>
<dbReference type="PROSITE" id="PS01022">
    <property type="entry name" value="PTR2_1"/>
    <property type="match status" value="1"/>
</dbReference>
<evidence type="ECO:0000313" key="9">
    <source>
        <dbReference type="Proteomes" id="UP001605036"/>
    </source>
</evidence>
<evidence type="ECO:0000256" key="1">
    <source>
        <dbReference type="ARBA" id="ARBA00004141"/>
    </source>
</evidence>